<gene>
    <name evidence="2" type="ORF">RM553_10770</name>
</gene>
<name>A0ABU3CAE2_9FLAO</name>
<evidence type="ECO:0000256" key="1">
    <source>
        <dbReference type="SAM" id="SignalP"/>
    </source>
</evidence>
<organism evidence="2 3">
    <name type="scientific">Autumnicola tepida</name>
    <dbReference type="NCBI Taxonomy" id="3075595"/>
    <lineage>
        <taxon>Bacteria</taxon>
        <taxon>Pseudomonadati</taxon>
        <taxon>Bacteroidota</taxon>
        <taxon>Flavobacteriia</taxon>
        <taxon>Flavobacteriales</taxon>
        <taxon>Flavobacteriaceae</taxon>
        <taxon>Autumnicola</taxon>
    </lineage>
</organism>
<evidence type="ECO:0000313" key="2">
    <source>
        <dbReference type="EMBL" id="MDT0643312.1"/>
    </source>
</evidence>
<dbReference type="RefSeq" id="WP_311534929.1">
    <property type="nucleotide sequence ID" value="NZ_JAVRHQ010000011.1"/>
</dbReference>
<sequence>MIFRNRLFFGLLLMLVAFSGCQRDDICPESTQTTSLLIIRFYDVDDRVTFQSPTNLQIKAVGDTTVYTNDLFNTDSLAIPLRTDADVTSYEFTFNYAEGDDIDPDSPVEQNNTDTLTFSYIRDQEYLNRACSFKINYSELDVETEAGEDGAWIQAYQIEQEEVTNETEAHLSLYY</sequence>
<keyword evidence="3" id="KW-1185">Reference proteome</keyword>
<dbReference type="PROSITE" id="PS51257">
    <property type="entry name" value="PROKAR_LIPOPROTEIN"/>
    <property type="match status" value="1"/>
</dbReference>
<dbReference type="Proteomes" id="UP001262889">
    <property type="component" value="Unassembled WGS sequence"/>
</dbReference>
<proteinExistence type="predicted"/>
<comment type="caution">
    <text evidence="2">The sequence shown here is derived from an EMBL/GenBank/DDBJ whole genome shotgun (WGS) entry which is preliminary data.</text>
</comment>
<protein>
    <submittedName>
        <fullName evidence="2">DUF6452 family protein</fullName>
    </submittedName>
</protein>
<dbReference type="InterPro" id="IPR045607">
    <property type="entry name" value="DUF6452"/>
</dbReference>
<accession>A0ABU3CAE2</accession>
<dbReference type="EMBL" id="JAVRHQ010000011">
    <property type="protein sequence ID" value="MDT0643312.1"/>
    <property type="molecule type" value="Genomic_DNA"/>
</dbReference>
<feature type="chain" id="PRO_5045528880" evidence="1">
    <location>
        <begin position="20"/>
        <end position="175"/>
    </location>
</feature>
<reference evidence="2 3" key="1">
    <citation type="submission" date="2023-09" db="EMBL/GenBank/DDBJ databases">
        <authorList>
            <person name="Rey-Velasco X."/>
        </authorList>
    </citation>
    <scope>NUCLEOTIDE SEQUENCE [LARGE SCALE GENOMIC DNA]</scope>
    <source>
        <strain evidence="2 3">F363</strain>
    </source>
</reference>
<feature type="signal peptide" evidence="1">
    <location>
        <begin position="1"/>
        <end position="19"/>
    </location>
</feature>
<evidence type="ECO:0000313" key="3">
    <source>
        <dbReference type="Proteomes" id="UP001262889"/>
    </source>
</evidence>
<dbReference type="Pfam" id="PF20050">
    <property type="entry name" value="DUF6452"/>
    <property type="match status" value="1"/>
</dbReference>
<keyword evidence="1" id="KW-0732">Signal</keyword>